<reference evidence="2" key="1">
    <citation type="submission" date="2021-03" db="EMBL/GenBank/DDBJ databases">
        <authorList>
            <person name="Jaffe A."/>
        </authorList>
    </citation>
    <scope>NUCLEOTIDE SEQUENCE</scope>
    <source>
        <strain evidence="2">RIFCSPHIGHO2_01_FULL_AR10_44_11</strain>
    </source>
</reference>
<dbReference type="EMBL" id="JAGVWD010000046">
    <property type="protein sequence ID" value="MBS3057607.1"/>
    <property type="molecule type" value="Genomic_DNA"/>
</dbReference>
<dbReference type="AlphaFoldDB" id="A0A8T4KU11"/>
<dbReference type="PANTHER" id="PTHR34293">
    <property type="entry name" value="HTH-TYPE TRANSCRIPTIONAL REGULATOR TRMBL2"/>
    <property type="match status" value="1"/>
</dbReference>
<dbReference type="InterPro" id="IPR036388">
    <property type="entry name" value="WH-like_DNA-bd_sf"/>
</dbReference>
<evidence type="ECO:0000313" key="3">
    <source>
        <dbReference type="Proteomes" id="UP000677687"/>
    </source>
</evidence>
<organism evidence="2 3">
    <name type="scientific">Candidatus Iainarchaeum sp</name>
    <dbReference type="NCBI Taxonomy" id="3101447"/>
    <lineage>
        <taxon>Archaea</taxon>
        <taxon>Candidatus Iainarchaeota</taxon>
        <taxon>Candidatus Iainarchaeia</taxon>
        <taxon>Candidatus Iainarchaeales</taxon>
        <taxon>Candidatus Iainarchaeaceae</taxon>
        <taxon>Candidatus Iainarchaeum</taxon>
    </lineage>
</organism>
<evidence type="ECO:0000259" key="1">
    <source>
        <dbReference type="Pfam" id="PF01978"/>
    </source>
</evidence>
<evidence type="ECO:0000313" key="2">
    <source>
        <dbReference type="EMBL" id="MBS3057607.1"/>
    </source>
</evidence>
<dbReference type="CDD" id="cd00090">
    <property type="entry name" value="HTH_ARSR"/>
    <property type="match status" value="1"/>
</dbReference>
<gene>
    <name evidence="2" type="ORF">J4415_03170</name>
</gene>
<dbReference type="PANTHER" id="PTHR34293:SF1">
    <property type="entry name" value="HTH-TYPE TRANSCRIPTIONAL REGULATOR TRMBL2"/>
    <property type="match status" value="1"/>
</dbReference>
<sequence>MDKTPLHKIGVTNNETEIYLLLIKLKEALASEIAGKCHISRPHVYDSLNRLIDKGLVSYVVKSGRRYFRGAPPTRLIDYIKEKEADLKSQEQEIRKILPQLFELQEPEKIKPSVEIYEGIEGLKTILGDIIKTKKDVLMYNVSDKLEKEFPIIIKKFKENRKRDKIRARIICLQGSAISINKSDEIKFVPKENYSPSPTIIYGNKIAMILWSEPILTVLTKDREVAESHRNYFELMWQQKTRTFYGREGFAAAWEDMLAEGKNFIGFVGKDGAREDWRKLYPDLFDKYHAERIKRKIKVRVIVAVDRRNFKKELYNMPYSYYKFAPQGFAVVGGIYVYGNKVSVWSTAKEPIITIIESKELSKSYREQFNLIWDISK</sequence>
<dbReference type="Proteomes" id="UP000677687">
    <property type="component" value="Unassembled WGS sequence"/>
</dbReference>
<comment type="caution">
    <text evidence="2">The sequence shown here is derived from an EMBL/GenBank/DDBJ whole genome shotgun (WGS) entry which is preliminary data.</text>
</comment>
<dbReference type="SUPFAM" id="SSF46785">
    <property type="entry name" value="Winged helix' DNA-binding domain"/>
    <property type="match status" value="1"/>
</dbReference>
<protein>
    <recommendedName>
        <fullName evidence="1">Transcription regulator TrmB N-terminal domain-containing protein</fullName>
    </recommendedName>
</protein>
<reference evidence="2" key="2">
    <citation type="submission" date="2021-05" db="EMBL/GenBank/DDBJ databases">
        <title>Protein family content uncovers lineage relationships and bacterial pathway maintenance mechanisms in DPANN archaea.</title>
        <authorList>
            <person name="Castelle C.J."/>
            <person name="Meheust R."/>
            <person name="Jaffe A.L."/>
            <person name="Seitz K."/>
            <person name="Gong X."/>
            <person name="Baker B.J."/>
            <person name="Banfield J.F."/>
        </authorList>
    </citation>
    <scope>NUCLEOTIDE SEQUENCE</scope>
    <source>
        <strain evidence="2">RIFCSPHIGHO2_01_FULL_AR10_44_11</strain>
    </source>
</reference>
<feature type="domain" description="Transcription regulator TrmB N-terminal" evidence="1">
    <location>
        <begin position="6"/>
        <end position="71"/>
    </location>
</feature>
<dbReference type="Gene3D" id="1.10.10.10">
    <property type="entry name" value="Winged helix-like DNA-binding domain superfamily/Winged helix DNA-binding domain"/>
    <property type="match status" value="1"/>
</dbReference>
<name>A0A8T4KU11_9ARCH</name>
<dbReference type="InterPro" id="IPR051797">
    <property type="entry name" value="TrmB-like"/>
</dbReference>
<proteinExistence type="predicted"/>
<dbReference type="Pfam" id="PF01978">
    <property type="entry name" value="TrmB"/>
    <property type="match status" value="1"/>
</dbReference>
<dbReference type="InterPro" id="IPR002831">
    <property type="entry name" value="Tscrpt_reg_TrmB_N"/>
</dbReference>
<accession>A0A8T4KU11</accession>
<dbReference type="InterPro" id="IPR036390">
    <property type="entry name" value="WH_DNA-bd_sf"/>
</dbReference>
<dbReference type="InterPro" id="IPR011991">
    <property type="entry name" value="ArsR-like_HTH"/>
</dbReference>